<evidence type="ECO:0000313" key="3">
    <source>
        <dbReference type="Proteomes" id="UP001597182"/>
    </source>
</evidence>
<reference evidence="3" key="1">
    <citation type="journal article" date="2019" name="Int. J. Syst. Evol. Microbiol.">
        <title>The Global Catalogue of Microorganisms (GCM) 10K type strain sequencing project: providing services to taxonomists for standard genome sequencing and annotation.</title>
        <authorList>
            <consortium name="The Broad Institute Genomics Platform"/>
            <consortium name="The Broad Institute Genome Sequencing Center for Infectious Disease"/>
            <person name="Wu L."/>
            <person name="Ma J."/>
        </authorList>
    </citation>
    <scope>NUCLEOTIDE SEQUENCE [LARGE SCALE GENOMIC DNA]</scope>
    <source>
        <strain evidence="3">CCUG 49018</strain>
    </source>
</reference>
<keyword evidence="1" id="KW-0472">Membrane</keyword>
<sequence length="73" mass="7534">MTAAVCELSPAAEAFIGTATVGGPLAYGVIRLAARELRIRRRLRTLGPVPSPSRARRPAAPVSAGVVVVRGAQ</sequence>
<evidence type="ECO:0000313" key="2">
    <source>
        <dbReference type="EMBL" id="MFD1237398.1"/>
    </source>
</evidence>
<name>A0ABW3VSF6_9PSEU</name>
<keyword evidence="1" id="KW-0812">Transmembrane</keyword>
<gene>
    <name evidence="2" type="ORF">ACFQ34_29295</name>
</gene>
<comment type="caution">
    <text evidence="2">The sequence shown here is derived from an EMBL/GenBank/DDBJ whole genome shotgun (WGS) entry which is preliminary data.</text>
</comment>
<accession>A0ABW3VSF6</accession>
<feature type="transmembrane region" description="Helical" evidence="1">
    <location>
        <begin position="14"/>
        <end position="34"/>
    </location>
</feature>
<keyword evidence="1" id="KW-1133">Transmembrane helix</keyword>
<protein>
    <submittedName>
        <fullName evidence="2">Uncharacterized protein</fullName>
    </submittedName>
</protein>
<keyword evidence="3" id="KW-1185">Reference proteome</keyword>
<dbReference type="EMBL" id="JBHTMB010000287">
    <property type="protein sequence ID" value="MFD1237398.1"/>
    <property type="molecule type" value="Genomic_DNA"/>
</dbReference>
<proteinExistence type="predicted"/>
<dbReference type="Proteomes" id="UP001597182">
    <property type="component" value="Unassembled WGS sequence"/>
</dbReference>
<dbReference type="RefSeq" id="WP_379653290.1">
    <property type="nucleotide sequence ID" value="NZ_JBHTMB010000287.1"/>
</dbReference>
<evidence type="ECO:0000256" key="1">
    <source>
        <dbReference type="SAM" id="Phobius"/>
    </source>
</evidence>
<organism evidence="2 3">
    <name type="scientific">Pseudonocardia benzenivorans</name>
    <dbReference type="NCBI Taxonomy" id="228005"/>
    <lineage>
        <taxon>Bacteria</taxon>
        <taxon>Bacillati</taxon>
        <taxon>Actinomycetota</taxon>
        <taxon>Actinomycetes</taxon>
        <taxon>Pseudonocardiales</taxon>
        <taxon>Pseudonocardiaceae</taxon>
        <taxon>Pseudonocardia</taxon>
    </lineage>
</organism>